<dbReference type="InterPro" id="IPR002316">
    <property type="entry name" value="Pro-tRNA-ligase_IIa"/>
</dbReference>
<dbReference type="InterPro" id="IPR004499">
    <property type="entry name" value="Pro-tRNA-ligase_IIa_arc-type"/>
</dbReference>
<dbReference type="SUPFAM" id="SSF55681">
    <property type="entry name" value="Class II aaRS and biotin synthetases"/>
    <property type="match status" value="1"/>
</dbReference>
<comment type="subunit">
    <text evidence="8">Homodimer.</text>
</comment>
<dbReference type="InterPro" id="IPR036621">
    <property type="entry name" value="Anticodon-bd_dom_sf"/>
</dbReference>
<dbReference type="CDD" id="cd00778">
    <property type="entry name" value="ProRS_core_arch_euk"/>
    <property type="match status" value="1"/>
</dbReference>
<dbReference type="NCBIfam" id="TIGR00408">
    <property type="entry name" value="proS_fam_I"/>
    <property type="match status" value="1"/>
</dbReference>
<reference evidence="10 11" key="1">
    <citation type="submission" date="2016-10" db="EMBL/GenBank/DDBJ databases">
        <authorList>
            <person name="de Groot N.N."/>
        </authorList>
    </citation>
    <scope>NUCLEOTIDE SEQUENCE [LARGE SCALE GENOMIC DNA]</scope>
    <source>
        <strain evidence="10 11">CGMCC 4.3510</strain>
    </source>
</reference>
<dbReference type="STRING" id="380248.SAMN05216251_12190"/>
<protein>
    <recommendedName>
        <fullName evidence="8">Proline--tRNA ligase</fullName>
        <ecNumber evidence="8">6.1.1.15</ecNumber>
    </recommendedName>
    <alternativeName>
        <fullName evidence="8">Prolyl-tRNA synthetase</fullName>
        <shortName evidence="8">ProRS</shortName>
    </alternativeName>
</protein>
<evidence type="ECO:0000313" key="10">
    <source>
        <dbReference type="EMBL" id="SFF61646.1"/>
    </source>
</evidence>
<dbReference type="InterPro" id="IPR006195">
    <property type="entry name" value="aa-tRNA-synth_II"/>
</dbReference>
<evidence type="ECO:0000256" key="5">
    <source>
        <dbReference type="ARBA" id="ARBA00022917"/>
    </source>
</evidence>
<dbReference type="FunFam" id="3.30.930.10:FF:000037">
    <property type="entry name" value="Proline--tRNA ligase"/>
    <property type="match status" value="1"/>
</dbReference>
<dbReference type="GO" id="GO:0004827">
    <property type="term" value="F:proline-tRNA ligase activity"/>
    <property type="evidence" value="ECO:0007669"/>
    <property type="project" value="UniProtKB-UniRule"/>
</dbReference>
<evidence type="ECO:0000313" key="11">
    <source>
        <dbReference type="Proteomes" id="UP000199323"/>
    </source>
</evidence>
<dbReference type="PANTHER" id="PTHR43382:SF3">
    <property type="entry name" value="PROLINE--TRNA LIGASE, CHLOROPLASTIC_MITOCHONDRIAL"/>
    <property type="match status" value="1"/>
</dbReference>
<dbReference type="InterPro" id="IPR004154">
    <property type="entry name" value="Anticodon-bd"/>
</dbReference>
<evidence type="ECO:0000256" key="8">
    <source>
        <dbReference type="HAMAP-Rule" id="MF_01571"/>
    </source>
</evidence>
<evidence type="ECO:0000256" key="3">
    <source>
        <dbReference type="ARBA" id="ARBA00022741"/>
    </source>
</evidence>
<name>A0A1I2K9N2_9ACTN</name>
<gene>
    <name evidence="8" type="primary">proS</name>
    <name evidence="10" type="ORF">SAMN05216251_12190</name>
</gene>
<evidence type="ECO:0000256" key="2">
    <source>
        <dbReference type="ARBA" id="ARBA00022598"/>
    </source>
</evidence>
<dbReference type="EC" id="6.1.1.15" evidence="8"/>
<feature type="domain" description="Aminoacyl-transfer RNA synthetases class-II family profile" evidence="9">
    <location>
        <begin position="74"/>
        <end position="323"/>
    </location>
</feature>
<keyword evidence="4 8" id="KW-0067">ATP-binding</keyword>
<evidence type="ECO:0000256" key="6">
    <source>
        <dbReference type="ARBA" id="ARBA00023146"/>
    </source>
</evidence>
<dbReference type="InterPro" id="IPR033721">
    <property type="entry name" value="ProRS_core_arch_euk"/>
</dbReference>
<comment type="subcellular location">
    <subcellularLocation>
        <location evidence="8">Cytoplasm</location>
    </subcellularLocation>
</comment>
<evidence type="ECO:0000256" key="4">
    <source>
        <dbReference type="ARBA" id="ARBA00022840"/>
    </source>
</evidence>
<dbReference type="AlphaFoldDB" id="A0A1I2K9N2"/>
<keyword evidence="2 8" id="KW-0436">Ligase</keyword>
<keyword evidence="11" id="KW-1185">Reference proteome</keyword>
<dbReference type="Pfam" id="PF00587">
    <property type="entry name" value="tRNA-synt_2b"/>
    <property type="match status" value="1"/>
</dbReference>
<comment type="domain">
    <text evidence="8">Consists of three domains: the N-terminal catalytic domain, the anticodon-binding domain and the C-terminal extension.</text>
</comment>
<dbReference type="PANTHER" id="PTHR43382">
    <property type="entry name" value="PROLYL-TRNA SYNTHETASE"/>
    <property type="match status" value="1"/>
</dbReference>
<organism evidence="10 11">
    <name type="scientific">Actinacidiphila alni</name>
    <dbReference type="NCBI Taxonomy" id="380248"/>
    <lineage>
        <taxon>Bacteria</taxon>
        <taxon>Bacillati</taxon>
        <taxon>Actinomycetota</taxon>
        <taxon>Actinomycetes</taxon>
        <taxon>Kitasatosporales</taxon>
        <taxon>Streptomycetaceae</taxon>
        <taxon>Actinacidiphila</taxon>
    </lineage>
</organism>
<dbReference type="Gene3D" id="3.40.50.800">
    <property type="entry name" value="Anticodon-binding domain"/>
    <property type="match status" value="1"/>
</dbReference>
<accession>A0A1I2K9N2</accession>
<dbReference type="GO" id="GO:0005524">
    <property type="term" value="F:ATP binding"/>
    <property type="evidence" value="ECO:0007669"/>
    <property type="project" value="UniProtKB-UniRule"/>
</dbReference>
<keyword evidence="6 8" id="KW-0030">Aminoacyl-tRNA synthetase</keyword>
<dbReference type="EMBL" id="FONG01000021">
    <property type="protein sequence ID" value="SFF61646.1"/>
    <property type="molecule type" value="Genomic_DNA"/>
</dbReference>
<sequence length="510" mass="56416">MPIFEGTRPGAAAVRPRALPRVRADRPIHARGGRGRNICVMAKAPVLTPQADDFPRWYQDLISKAELADNGPVRGTMVIRPYGYGLWERMQQDMDARIKEAGAQNAYFPLFIPQSYLTREAEHVEGFAPELAVVTHGGGKELEEPIVVRPTSETIINEYFSKWVQSYRDLPLLINQWANVVRWELRPRLFLRTTEFLWQEGHTAHATYEDARAYAARIQKDVYADFMENVLAMDVVLGRKTAKERFAGAINTLTLEGMMGDGKALQLGTSHELGQNFAKAFNTQYLSKDGAQEHVWQTSWGSTTRMIGALVMMHGDDNGLRVPPRLAQTQVVVLAIKGDEEVVAKVREIGAALRAAGLRVHVDDRTDTPFGRRAVDWELKGVPVRVEIGPRDLEAGTAMLARRIPGGKEPVAIDTLADLLPKVLDEDQATLLREARERRLSRTVDVTSIEEAVEAAATGWARIPWADLGPEGEAKLAEQGVSVRCLVSPDGSVPDADDSPGTLAICARAY</sequence>
<proteinExistence type="inferred from homology"/>
<comment type="function">
    <text evidence="8">Catalyzes the attachment of proline to tRNA(Pro) in a two-step reaction: proline is first activated by ATP to form Pro-AMP and then transferred to the acceptor end of tRNA(Pro).</text>
</comment>
<keyword evidence="1 8" id="KW-0963">Cytoplasm</keyword>
<dbReference type="Gene3D" id="3.30.930.10">
    <property type="entry name" value="Bira Bifunctional Protein, Domain 2"/>
    <property type="match status" value="1"/>
</dbReference>
<dbReference type="GO" id="GO:0005737">
    <property type="term" value="C:cytoplasm"/>
    <property type="evidence" value="ECO:0007669"/>
    <property type="project" value="UniProtKB-SubCell"/>
</dbReference>
<keyword evidence="5 8" id="KW-0648">Protein biosynthesis</keyword>
<dbReference type="SUPFAM" id="SSF52954">
    <property type="entry name" value="Class II aaRS ABD-related"/>
    <property type="match status" value="1"/>
</dbReference>
<evidence type="ECO:0000256" key="1">
    <source>
        <dbReference type="ARBA" id="ARBA00022490"/>
    </source>
</evidence>
<dbReference type="PRINTS" id="PR01046">
    <property type="entry name" value="TRNASYNTHPRO"/>
</dbReference>
<dbReference type="InterPro" id="IPR016061">
    <property type="entry name" value="Pro-tRNA_ligase_II_C"/>
</dbReference>
<dbReference type="Proteomes" id="UP000199323">
    <property type="component" value="Unassembled WGS sequence"/>
</dbReference>
<dbReference type="HAMAP" id="MF_01571">
    <property type="entry name" value="Pro_tRNA_synth_type3"/>
    <property type="match status" value="1"/>
</dbReference>
<dbReference type="GO" id="GO:0017101">
    <property type="term" value="C:aminoacyl-tRNA synthetase multienzyme complex"/>
    <property type="evidence" value="ECO:0007669"/>
    <property type="project" value="TreeGrafter"/>
</dbReference>
<comment type="catalytic activity">
    <reaction evidence="7 8">
        <text>tRNA(Pro) + L-proline + ATP = L-prolyl-tRNA(Pro) + AMP + diphosphate</text>
        <dbReference type="Rhea" id="RHEA:14305"/>
        <dbReference type="Rhea" id="RHEA-COMP:9700"/>
        <dbReference type="Rhea" id="RHEA-COMP:9702"/>
        <dbReference type="ChEBI" id="CHEBI:30616"/>
        <dbReference type="ChEBI" id="CHEBI:33019"/>
        <dbReference type="ChEBI" id="CHEBI:60039"/>
        <dbReference type="ChEBI" id="CHEBI:78442"/>
        <dbReference type="ChEBI" id="CHEBI:78532"/>
        <dbReference type="ChEBI" id="CHEBI:456215"/>
        <dbReference type="EC" id="6.1.1.15"/>
    </reaction>
</comment>
<keyword evidence="3 8" id="KW-0547">Nucleotide-binding</keyword>
<evidence type="ECO:0000256" key="7">
    <source>
        <dbReference type="ARBA" id="ARBA00047671"/>
    </source>
</evidence>
<dbReference type="SMART" id="SM00946">
    <property type="entry name" value="ProRS-C_1"/>
    <property type="match status" value="1"/>
</dbReference>
<dbReference type="GO" id="GO:0006433">
    <property type="term" value="P:prolyl-tRNA aminoacylation"/>
    <property type="evidence" value="ECO:0007669"/>
    <property type="project" value="UniProtKB-UniRule"/>
</dbReference>
<dbReference type="Pfam" id="PF03129">
    <property type="entry name" value="HGTP_anticodon"/>
    <property type="match status" value="1"/>
</dbReference>
<comment type="similarity">
    <text evidence="8">Belongs to the class-II aminoacyl-tRNA synthetase family. ProS type 3 subfamily.</text>
</comment>
<dbReference type="InterPro" id="IPR002314">
    <property type="entry name" value="aa-tRNA-synt_IIb"/>
</dbReference>
<dbReference type="PROSITE" id="PS50862">
    <property type="entry name" value="AA_TRNA_LIGASE_II"/>
    <property type="match status" value="1"/>
</dbReference>
<evidence type="ECO:0000259" key="9">
    <source>
        <dbReference type="PROSITE" id="PS50862"/>
    </source>
</evidence>
<dbReference type="InterPro" id="IPR045864">
    <property type="entry name" value="aa-tRNA-synth_II/BPL/LPL"/>
</dbReference>